<feature type="compositionally biased region" description="Polar residues" evidence="1">
    <location>
        <begin position="44"/>
        <end position="63"/>
    </location>
</feature>
<feature type="compositionally biased region" description="Basic residues" evidence="1">
    <location>
        <begin position="65"/>
        <end position="78"/>
    </location>
</feature>
<protein>
    <recommendedName>
        <fullName evidence="4">Chromo domain-containing protein</fullName>
    </recommendedName>
</protein>
<proteinExistence type="predicted"/>
<organism evidence="2 3">
    <name type="scientific">Trifolium medium</name>
    <dbReference type="NCBI Taxonomy" id="97028"/>
    <lineage>
        <taxon>Eukaryota</taxon>
        <taxon>Viridiplantae</taxon>
        <taxon>Streptophyta</taxon>
        <taxon>Embryophyta</taxon>
        <taxon>Tracheophyta</taxon>
        <taxon>Spermatophyta</taxon>
        <taxon>Magnoliopsida</taxon>
        <taxon>eudicotyledons</taxon>
        <taxon>Gunneridae</taxon>
        <taxon>Pentapetalae</taxon>
        <taxon>rosids</taxon>
        <taxon>fabids</taxon>
        <taxon>Fabales</taxon>
        <taxon>Fabaceae</taxon>
        <taxon>Papilionoideae</taxon>
        <taxon>50 kb inversion clade</taxon>
        <taxon>NPAAA clade</taxon>
        <taxon>Hologalegina</taxon>
        <taxon>IRL clade</taxon>
        <taxon>Trifolieae</taxon>
        <taxon>Trifolium</taxon>
    </lineage>
</organism>
<evidence type="ECO:0008006" key="4">
    <source>
        <dbReference type="Google" id="ProtNLM"/>
    </source>
</evidence>
<evidence type="ECO:0000313" key="3">
    <source>
        <dbReference type="Proteomes" id="UP000265520"/>
    </source>
</evidence>
<keyword evidence="3" id="KW-1185">Reference proteome</keyword>
<evidence type="ECO:0000256" key="1">
    <source>
        <dbReference type="SAM" id="MobiDB-lite"/>
    </source>
</evidence>
<feature type="region of interest" description="Disordered" evidence="1">
    <location>
        <begin position="44"/>
        <end position="78"/>
    </location>
</feature>
<reference evidence="2 3" key="1">
    <citation type="journal article" date="2018" name="Front. Plant Sci.">
        <title>Red Clover (Trifolium pratense) and Zigzag Clover (T. medium) - A Picture of Genomic Similarities and Differences.</title>
        <authorList>
            <person name="Dluhosova J."/>
            <person name="Istvanek J."/>
            <person name="Nedelnik J."/>
            <person name="Repkova J."/>
        </authorList>
    </citation>
    <scope>NUCLEOTIDE SEQUENCE [LARGE SCALE GENOMIC DNA]</scope>
    <source>
        <strain evidence="3">cv. 10/8</strain>
        <tissue evidence="2">Leaf</tissue>
    </source>
</reference>
<dbReference type="AlphaFoldDB" id="A0A392QF52"/>
<dbReference type="Proteomes" id="UP000265520">
    <property type="component" value="Unassembled WGS sequence"/>
</dbReference>
<dbReference type="EMBL" id="LXQA010133584">
    <property type="protein sequence ID" value="MCI23001.1"/>
    <property type="molecule type" value="Genomic_DNA"/>
</dbReference>
<sequence>MEEFLIQWEGIPSPEASWMDKEKFQVQFPDTNLEDKICLDEVGNVTSSTNADESGPASTNGPSNKPKRVIKKPKRFED</sequence>
<accession>A0A392QF52</accession>
<name>A0A392QF52_9FABA</name>
<comment type="caution">
    <text evidence="2">The sequence shown here is derived from an EMBL/GenBank/DDBJ whole genome shotgun (WGS) entry which is preliminary data.</text>
</comment>
<evidence type="ECO:0000313" key="2">
    <source>
        <dbReference type="EMBL" id="MCI23001.1"/>
    </source>
</evidence>